<accession>A0ABW4VNP9</accession>
<evidence type="ECO:0000259" key="1">
    <source>
        <dbReference type="Pfam" id="PF18925"/>
    </source>
</evidence>
<dbReference type="InterPro" id="IPR043732">
    <property type="entry name" value="DUF5675"/>
</dbReference>
<feature type="domain" description="DUF5675" evidence="1">
    <location>
        <begin position="5"/>
        <end position="106"/>
    </location>
</feature>
<dbReference type="RefSeq" id="WP_376885930.1">
    <property type="nucleotide sequence ID" value="NZ_JBHUHR010000027.1"/>
</dbReference>
<protein>
    <submittedName>
        <fullName evidence="2">DUF5675 family protein</fullName>
    </submittedName>
</protein>
<evidence type="ECO:0000313" key="3">
    <source>
        <dbReference type="Proteomes" id="UP001597361"/>
    </source>
</evidence>
<proteinExistence type="predicted"/>
<name>A0ABW4VNP9_9BACT</name>
<evidence type="ECO:0000313" key="2">
    <source>
        <dbReference type="EMBL" id="MFD2035157.1"/>
    </source>
</evidence>
<reference evidence="3" key="1">
    <citation type="journal article" date="2019" name="Int. J. Syst. Evol. Microbiol.">
        <title>The Global Catalogue of Microorganisms (GCM) 10K type strain sequencing project: providing services to taxonomists for standard genome sequencing and annotation.</title>
        <authorList>
            <consortium name="The Broad Institute Genomics Platform"/>
            <consortium name="The Broad Institute Genome Sequencing Center for Infectious Disease"/>
            <person name="Wu L."/>
            <person name="Ma J."/>
        </authorList>
    </citation>
    <scope>NUCLEOTIDE SEQUENCE [LARGE SCALE GENOMIC DNA]</scope>
    <source>
        <strain evidence="3">CGMCC 1.15180</strain>
    </source>
</reference>
<comment type="caution">
    <text evidence="2">The sequence shown here is derived from an EMBL/GenBank/DDBJ whole genome shotgun (WGS) entry which is preliminary data.</text>
</comment>
<sequence length="135" mass="15532">MKLSLHRKYSKRRTLGLIAYQGKMLAKTLELPKNRCIPEGCYEVIFHYSELRGWYLRLVDNEVPIARFQPLTNGKTIPQNAISPVINITSRAKFSRLAFLKLVENLQEVLVQGDRVWLEIVDDPTFLMINDGVSA</sequence>
<dbReference type="Proteomes" id="UP001597361">
    <property type="component" value="Unassembled WGS sequence"/>
</dbReference>
<organism evidence="2 3">
    <name type="scientific">Belliella marina</name>
    <dbReference type="NCBI Taxonomy" id="1644146"/>
    <lineage>
        <taxon>Bacteria</taxon>
        <taxon>Pseudomonadati</taxon>
        <taxon>Bacteroidota</taxon>
        <taxon>Cytophagia</taxon>
        <taxon>Cytophagales</taxon>
        <taxon>Cyclobacteriaceae</taxon>
        <taxon>Belliella</taxon>
    </lineage>
</organism>
<keyword evidence="3" id="KW-1185">Reference proteome</keyword>
<dbReference type="EMBL" id="JBHUHR010000027">
    <property type="protein sequence ID" value="MFD2035157.1"/>
    <property type="molecule type" value="Genomic_DNA"/>
</dbReference>
<dbReference type="Pfam" id="PF18925">
    <property type="entry name" value="DUF5675"/>
    <property type="match status" value="1"/>
</dbReference>
<gene>
    <name evidence="2" type="ORF">ACFSKL_10165</name>
</gene>